<dbReference type="InterPro" id="IPR025486">
    <property type="entry name" value="DUF4378"/>
</dbReference>
<keyword evidence="6" id="KW-1185">Reference proteome</keyword>
<dbReference type="PANTHER" id="PTHR46836:SF8">
    <property type="entry name" value="AFADIN"/>
    <property type="match status" value="1"/>
</dbReference>
<name>A0A8T2T5Z0_CERRI</name>
<sequence>MANSPASTKNVYTNKRDYPGCMGGLMHLFDFNQVLAGRKLLTDKKSGSGLESSRNSLDAGLIAPEVSPQTHMETTEEFAYGYGLQKSSTSRKSNKIPIKTLIAQELSTETNNKNRSPSVVARLMGLEALPTDSKRAQVGSLQGKIDEKFTQRSVIDSRQRRDDMSPHSVRLYAKKVKDYSVSGQSTPKSSYSQLEKIQHRKPTAGSHDLRNHPQEQQLQDFKREFEAWQSQKVSAHSKRVRRQDERQVRMPVHAGLPRERQMDANTKVARSREAIPSQKVYASEERLHESREFQDALDFLQSNKEFFMRFLHEPNSLFAKHLHEREPDYLVPSETAKWLKHRRSQQQSLDTMESPRPLSWARESPVSRQSERIDNREDSRSFSWSQDSPVLRSPGAPLTIDKSSPTMRQATMVIGEESSGVFGTRTYANSPVASQSSSHQDHHIPTRIVVLKPSPGRVRNSKSSSFVYSRSPKDNGGGDTFREDNADVLERLREKLRKDTSSEYNRTQRKSRILHLNEDYRDSSKDPREIAREIARQVRENITRDLMADARYSNSSNVQSNAKKKNGGIRSLQVGNSPVVNDAEHSELSSRSYWDGYSSSSRASFYPEKNFESEEAPISVDQKAFIIEQVKRRLSNGSASHVADLRSKNAVLDRDNYNRDRYHQVSVGLKSSSNSKASMKFRTERSHFSQESYEAEEHLNGEMASGMDHYASAEGNKIDLSQSMALFERGVAETKVHVHGDSAKINFESGFSDRLVHLRMPISSEADSDNRATLDSMVMITDPGDNFGRQIEGSADTIEGTDESLPSDEVAGLHREANQQIYRKETDNIEFSTSASQDSQCDSLAPTTTENTEDVSTSIDDLHVDKFGPEREPEPQAHCVHGVQYSESDQRLFTGDFSVPNDGVSASISSTHVSHMDLMPVKEQPEQPSPVSVLDLSLQDESSVATEFKELSSDLEELRMRLRLLNFDNSDQDLDNDDGFESGLDTDMHQEEGCIIEGDYPEIEQTVGDGLFNHMCVTVVNWQQGPELNYVKDILVASGFLGDSSSVLAQWHAPGQPLDPHLYEDLEKKFSSQDAFEERNQAASASSIEISQSSRRLLFDSANEALQNILCPYLNRRVLSSLKFAPPMPTGRVLQELIWKRISSLLSSHSGSQETLENLVTKDLGNGNWWLDTDNEIESAGLELEKSIFNDLIEESLLVL</sequence>
<protein>
    <recommendedName>
        <fullName evidence="7">DUF4378 domain-containing protein</fullName>
    </recommendedName>
</protein>
<feature type="domain" description="DUF3741" evidence="4">
    <location>
        <begin position="111"/>
        <end position="132"/>
    </location>
</feature>
<dbReference type="OrthoDB" id="1932693at2759"/>
<reference evidence="5" key="1">
    <citation type="submission" date="2021-08" db="EMBL/GenBank/DDBJ databases">
        <title>WGS assembly of Ceratopteris richardii.</title>
        <authorList>
            <person name="Marchant D.B."/>
            <person name="Chen G."/>
            <person name="Jenkins J."/>
            <person name="Shu S."/>
            <person name="Leebens-Mack J."/>
            <person name="Grimwood J."/>
            <person name="Schmutz J."/>
            <person name="Soltis P."/>
            <person name="Soltis D."/>
            <person name="Chen Z.-H."/>
        </authorList>
    </citation>
    <scope>NUCLEOTIDE SEQUENCE</scope>
    <source>
        <strain evidence="5">Whitten #5841</strain>
        <tissue evidence="5">Leaf</tissue>
    </source>
</reference>
<feature type="compositionally biased region" description="Polar residues" evidence="1">
    <location>
        <begin position="552"/>
        <end position="561"/>
    </location>
</feature>
<feature type="region of interest" description="Disordered" evidence="1">
    <location>
        <begin position="341"/>
        <end position="406"/>
    </location>
</feature>
<dbReference type="AlphaFoldDB" id="A0A8T2T5Z0"/>
<proteinExistence type="predicted"/>
<dbReference type="PANTHER" id="PTHR46836">
    <property type="entry name" value="AFADIN"/>
    <property type="match status" value="1"/>
</dbReference>
<feature type="region of interest" description="Disordered" evidence="1">
    <location>
        <begin position="831"/>
        <end position="856"/>
    </location>
</feature>
<evidence type="ECO:0000259" key="3">
    <source>
        <dbReference type="Pfam" id="PF14309"/>
    </source>
</evidence>
<evidence type="ECO:0000313" key="5">
    <source>
        <dbReference type="EMBL" id="KAH7404218.1"/>
    </source>
</evidence>
<evidence type="ECO:0000259" key="2">
    <source>
        <dbReference type="Pfam" id="PF12552"/>
    </source>
</evidence>
<feature type="compositionally biased region" description="Polar residues" evidence="1">
    <location>
        <begin position="181"/>
        <end position="195"/>
    </location>
</feature>
<evidence type="ECO:0000256" key="1">
    <source>
        <dbReference type="SAM" id="MobiDB-lite"/>
    </source>
</evidence>
<feature type="region of interest" description="Disordered" evidence="1">
    <location>
        <begin position="176"/>
        <end position="211"/>
    </location>
</feature>
<dbReference type="OMA" id="DSEHACH"/>
<dbReference type="EMBL" id="CM035420">
    <property type="protein sequence ID" value="KAH7404217.1"/>
    <property type="molecule type" value="Genomic_DNA"/>
</dbReference>
<feature type="domain" description="DUF4378" evidence="3">
    <location>
        <begin position="1027"/>
        <end position="1195"/>
    </location>
</feature>
<dbReference type="Pfam" id="PF12552">
    <property type="entry name" value="DUF3741"/>
    <property type="match status" value="1"/>
</dbReference>
<dbReference type="EMBL" id="CM035420">
    <property type="protein sequence ID" value="KAH7404218.1"/>
    <property type="molecule type" value="Genomic_DNA"/>
</dbReference>
<dbReference type="InterPro" id="IPR022212">
    <property type="entry name" value="DUF3741"/>
</dbReference>
<accession>A0A8T2T5Z0</accession>
<evidence type="ECO:0000259" key="4">
    <source>
        <dbReference type="Pfam" id="PF14383"/>
    </source>
</evidence>
<dbReference type="InterPro" id="IPR032795">
    <property type="entry name" value="DUF3741-assoc"/>
</dbReference>
<dbReference type="Pfam" id="PF14383">
    <property type="entry name" value="VARLMGL"/>
    <property type="match status" value="1"/>
</dbReference>
<feature type="region of interest" description="Disordered" evidence="1">
    <location>
        <begin position="550"/>
        <end position="585"/>
    </location>
</feature>
<feature type="domain" description="DUF3741" evidence="2">
    <location>
        <begin position="281"/>
        <end position="316"/>
    </location>
</feature>
<comment type="caution">
    <text evidence="5">The sequence shown here is derived from an EMBL/GenBank/DDBJ whole genome shotgun (WGS) entry which is preliminary data.</text>
</comment>
<feature type="compositionally biased region" description="Basic and acidic residues" evidence="1">
    <location>
        <begin position="369"/>
        <end position="380"/>
    </location>
</feature>
<evidence type="ECO:0000313" key="6">
    <source>
        <dbReference type="Proteomes" id="UP000825935"/>
    </source>
</evidence>
<dbReference type="Pfam" id="PF14309">
    <property type="entry name" value="DUF4378"/>
    <property type="match status" value="1"/>
</dbReference>
<gene>
    <name evidence="5" type="ORF">KP509_15G016400</name>
</gene>
<feature type="region of interest" description="Disordered" evidence="1">
    <location>
        <begin position="453"/>
        <end position="485"/>
    </location>
</feature>
<evidence type="ECO:0008006" key="7">
    <source>
        <dbReference type="Google" id="ProtNLM"/>
    </source>
</evidence>
<organism evidence="5 6">
    <name type="scientific">Ceratopteris richardii</name>
    <name type="common">Triangle waterfern</name>
    <dbReference type="NCBI Taxonomy" id="49495"/>
    <lineage>
        <taxon>Eukaryota</taxon>
        <taxon>Viridiplantae</taxon>
        <taxon>Streptophyta</taxon>
        <taxon>Embryophyta</taxon>
        <taxon>Tracheophyta</taxon>
        <taxon>Polypodiopsida</taxon>
        <taxon>Polypodiidae</taxon>
        <taxon>Polypodiales</taxon>
        <taxon>Pteridineae</taxon>
        <taxon>Pteridaceae</taxon>
        <taxon>Parkerioideae</taxon>
        <taxon>Ceratopteris</taxon>
    </lineage>
</organism>
<dbReference type="Proteomes" id="UP000825935">
    <property type="component" value="Chromosome 15"/>
</dbReference>